<evidence type="ECO:0000313" key="2">
    <source>
        <dbReference type="Proteomes" id="UP000737391"/>
    </source>
</evidence>
<name>A0A9P5EE63_9HYPO</name>
<dbReference type="EMBL" id="LUFC02000252">
    <property type="protein sequence ID" value="KAF4499519.1"/>
    <property type="molecule type" value="Genomic_DNA"/>
</dbReference>
<evidence type="ECO:0000313" key="1">
    <source>
        <dbReference type="EMBL" id="KAF4499519.1"/>
    </source>
</evidence>
<accession>A0A9P5EE63</accession>
<dbReference type="AlphaFoldDB" id="A0A9P5EE63"/>
<comment type="caution">
    <text evidence="1">The sequence shown here is derived from an EMBL/GenBank/DDBJ whole genome shotgun (WGS) entry which is preliminary data.</text>
</comment>
<protein>
    <submittedName>
        <fullName evidence="1">Uncharacterized protein</fullName>
    </submittedName>
</protein>
<dbReference type="OrthoDB" id="5018716at2759"/>
<keyword evidence="2" id="KW-1185">Reference proteome</keyword>
<reference evidence="1" key="1">
    <citation type="submission" date="2020-01" db="EMBL/GenBank/DDBJ databases">
        <title>Identification and distribution of gene clusters putatively required for synthesis of sphingolipid metabolism inhibitors in phylogenetically diverse species of the filamentous fungus Fusarium.</title>
        <authorList>
            <person name="Kim H.-S."/>
            <person name="Busman M."/>
            <person name="Brown D.W."/>
            <person name="Divon H."/>
            <person name="Uhlig S."/>
            <person name="Proctor R.H."/>
        </authorList>
    </citation>
    <scope>NUCLEOTIDE SEQUENCE</scope>
    <source>
        <strain evidence="1">NRRL 31653</strain>
    </source>
</reference>
<proteinExistence type="predicted"/>
<dbReference type="Proteomes" id="UP000737391">
    <property type="component" value="Unassembled WGS sequence"/>
</dbReference>
<sequence length="162" mass="19118">MVVVFKQKGDLKFWTNPTPETLIKECIDPYMRPCADHATKTIRFTYEKENDKAEIMKAEMWPTFYKLQMFNDWEVTFASKPHHSPDLLRDADRLQAACGKECEVDIIANNLQVTVSTDCKDKDVVMTGLMIKMEQEKLFKDWELVPGWTWRPEKKEYCCRIL</sequence>
<gene>
    <name evidence="1" type="ORF">FAGAP_4309</name>
</gene>
<organism evidence="1 2">
    <name type="scientific">Fusarium agapanthi</name>
    <dbReference type="NCBI Taxonomy" id="1803897"/>
    <lineage>
        <taxon>Eukaryota</taxon>
        <taxon>Fungi</taxon>
        <taxon>Dikarya</taxon>
        <taxon>Ascomycota</taxon>
        <taxon>Pezizomycotina</taxon>
        <taxon>Sordariomycetes</taxon>
        <taxon>Hypocreomycetidae</taxon>
        <taxon>Hypocreales</taxon>
        <taxon>Nectriaceae</taxon>
        <taxon>Fusarium</taxon>
        <taxon>Fusarium fujikuroi species complex</taxon>
    </lineage>
</organism>